<sequence>MSMCRTRPTKQCKASILGDTARVLSYLFAHVESLSMKNAALLSESHYENKHSTTNPRYPTSSDWTSHQASKVERYVAAAALALAARRKDVIKRQPGGISL</sequence>
<proteinExistence type="predicted"/>
<evidence type="ECO:0000313" key="2">
    <source>
        <dbReference type="Proteomes" id="UP000287651"/>
    </source>
</evidence>
<accession>A0A426XSU9</accession>
<protein>
    <submittedName>
        <fullName evidence="1">Uncharacterized protein</fullName>
    </submittedName>
</protein>
<dbReference type="Proteomes" id="UP000287651">
    <property type="component" value="Unassembled WGS sequence"/>
</dbReference>
<name>A0A426XSU9_ENSVE</name>
<evidence type="ECO:0000313" key="1">
    <source>
        <dbReference type="EMBL" id="RRT42549.1"/>
    </source>
</evidence>
<comment type="caution">
    <text evidence="1">The sequence shown here is derived from an EMBL/GenBank/DDBJ whole genome shotgun (WGS) entry which is preliminary data.</text>
</comment>
<gene>
    <name evidence="1" type="ORF">B296_00057037</name>
</gene>
<dbReference type="EMBL" id="AMZH03017758">
    <property type="protein sequence ID" value="RRT42549.1"/>
    <property type="molecule type" value="Genomic_DNA"/>
</dbReference>
<organism evidence="1 2">
    <name type="scientific">Ensete ventricosum</name>
    <name type="common">Abyssinian banana</name>
    <name type="synonym">Musa ensete</name>
    <dbReference type="NCBI Taxonomy" id="4639"/>
    <lineage>
        <taxon>Eukaryota</taxon>
        <taxon>Viridiplantae</taxon>
        <taxon>Streptophyta</taxon>
        <taxon>Embryophyta</taxon>
        <taxon>Tracheophyta</taxon>
        <taxon>Spermatophyta</taxon>
        <taxon>Magnoliopsida</taxon>
        <taxon>Liliopsida</taxon>
        <taxon>Zingiberales</taxon>
        <taxon>Musaceae</taxon>
        <taxon>Ensete</taxon>
    </lineage>
</organism>
<dbReference type="AlphaFoldDB" id="A0A426XSU9"/>
<reference evidence="1 2" key="1">
    <citation type="journal article" date="2014" name="Agronomy (Basel)">
        <title>A Draft Genome Sequence for Ensete ventricosum, the Drought-Tolerant Tree Against Hunger.</title>
        <authorList>
            <person name="Harrison J."/>
            <person name="Moore K.A."/>
            <person name="Paszkiewicz K."/>
            <person name="Jones T."/>
            <person name="Grant M."/>
            <person name="Ambacheew D."/>
            <person name="Muzemil S."/>
            <person name="Studholme D.J."/>
        </authorList>
    </citation>
    <scope>NUCLEOTIDE SEQUENCE [LARGE SCALE GENOMIC DNA]</scope>
</reference>